<sequence length="1913" mass="216597">MQRKPVSKLAKPTKKTTQNAGDKPAEGTVSTKILPPRGHTGLPTDWKEIEKNVFLCSGSYSQAHKRFKGHNQQSAATCIVACSFAALRKMNSWTRDVLDQILQTGNDLHIKSKNMSSNRCLDHMKPTQIYNYFFLGNLIISMRIGVDATSARISRDSTILQKIEDMLVEFFTQHPSGIVACLHSYFAIWKVEGRFFIFDPTEHNLEGGKWMGLPGMGYCYALRSNQAKTIADVVLKNCPLKQINRFTVYPCGLDKYVEVNTKPPQTLAEVQAVPLEAGKAERKNVLSPKKHVKKTSAPKPAEAEKPPETEAPATGVAPAEGQEAKTEPVEPKKSVSKSMIPPERPRLQSVTNFVELLPGRMGILRATTHQRDPKFTRYLGKQSVGNAIAAHTMLRQYRAKQWVRNVLDDVLRLGEHIHHDMKKLTPGYIPEKVTLYETDYSPKVEKYGAVGLIESGDDKILNLSQALSNALIDIDCCILNGPHIVAVWKQENKFYMFDPEERNPVGKLVEVGEAGVACLTWYTRLADLIAVYVGNLPKEKRNSRFMLCKVAIKDYVPRAEDWFNYKPLKINKWILRGTFNQNDRRFPRESRNSQCTANATMALTYKELKEEKDWDPQTMDEILVNGDELYRSCVQYLNEIGKFKHPHLMIDEIKTSFNVANKMIKLEVNDCLVNGVVNAKNDSWVPNLQKGFTEFFGENDAGVITANDLSMAVWKRDDVYYYFDSHSRDSRGIVTSYGTSCILRLMNLEDLANAMKVNLGTNKENLYNISRVVVKVFDITEEGVTMQPLNFYETLSQLVAILRSNTSQKDKKYDISAGKQQVPMCLAALAFNSVSPSLEWSKEDLDQVLNLGDKLYTDTMAANYAEGVPEELNVDDVTTANVYKKLNIGPNSIEIEIEENAFGNLEENLKTAMESLHERVNEQGHSAFQSIIESQYMTASMWRDDNLLYLFDPYPRDERGQVYGKDDWSAKVEIVEEGEGEYEGEGPPDDENEEQMQLAEGQGEGDDQWAADQNRDEGAGGDNMGEPEPEPELVGPPPSEADDLPPGDEQEGEEAEGEEDEAPVVEKKGSEFWRQQELVGKSCVLRFSRLEDLIQHILENAPPNKRQEIEFTLKTVKLSNTPVLHEVFDPEEDEKKDELVGDWNQFKEFDYGRWILRAKKNLRDGLFPVGNRGKQALPMCLVALAFASSYALSKFTEEVMDNILAYGDRLYTCLWKLRGKQLKDNKELALTEEEIEQILNSTKFELEDYPRTICMRDLRTKWEPQFEIVKGDITSQIPEEVPNLTFGLTTFFEIYTFGILNCRDYPVGIFKNENMYLMFDPHATGPSGAKSPVGVGCITRFKEIDLLAQTYLGNLPRIGDNFFVIHAFTFSKDQCVRPRAPEEKEEKTPKVGGFKEVTAGKGILRGDVKLDCTKFDRGVHIHSAPIAFVALALSLNKDPDTWTRLIVNEILTIGEELYNETLEKLGEKFDPWSKQLDVCKVNTDFMIGRLKVNVAIRFTEQRGIVNIKNSKTPNLRQGMERFFEENSHGIVVADKFILAVWEQMKEKNVSIYVFDPNSRGGTGLPGQGGVACVMKFCNAKMASDHIMACMMDIDKTKTEFAIVPVEIVVGSVHMKPKICKSLSKPKKPEPKGSSTCHTCCDPNWTYARAQQPVVSTTVVSKRAPASMKAPTCPDKATLLEQKRLLRKEMSELRAIREKKRCELLGRNTIYEISSNQAIIRGLRHMIKDRDLPVNLVAFVFMKIAVDLSKWTYRQIELILEAGYQLYVDSYNAYKPTTTKLGLQHILRRILLKDFEAKIDVRKPIAGGRFTRENLNVHLTNFFVITNFCIVSFEDYLVSIYFKSGYYYLFDPYSRDLLGNKTEDGSAMLMRFGDLTELVDKVVKNFVPAELADNIEKRYALIVVGLISVTPIGK</sequence>
<reference evidence="3" key="1">
    <citation type="journal article" date="2023" name="G3 (Bethesda)">
        <title>Whole genome assemblies of Zophobas morio and Tenebrio molitor.</title>
        <authorList>
            <person name="Kaur S."/>
            <person name="Stinson S.A."/>
            <person name="diCenzo G.C."/>
        </authorList>
    </citation>
    <scope>NUCLEOTIDE SEQUENCE</scope>
    <source>
        <strain evidence="3">QUZm001</strain>
    </source>
</reference>
<accession>A0AA38I7F3</accession>
<evidence type="ECO:0000313" key="3">
    <source>
        <dbReference type="EMBL" id="KAJ3650835.1"/>
    </source>
</evidence>
<evidence type="ECO:0000313" key="4">
    <source>
        <dbReference type="Proteomes" id="UP001168821"/>
    </source>
</evidence>
<name>A0AA38I7F3_9CUCU</name>
<evidence type="ECO:0000256" key="1">
    <source>
        <dbReference type="SAM" id="Coils"/>
    </source>
</evidence>
<dbReference type="Gene3D" id="3.90.70.120">
    <property type="match status" value="7"/>
</dbReference>
<evidence type="ECO:0000256" key="2">
    <source>
        <dbReference type="SAM" id="MobiDB-lite"/>
    </source>
</evidence>
<dbReference type="Proteomes" id="UP001168821">
    <property type="component" value="Unassembled WGS sequence"/>
</dbReference>
<keyword evidence="4" id="KW-1185">Reference proteome</keyword>
<feature type="compositionally biased region" description="Basic and acidic residues" evidence="2">
    <location>
        <begin position="322"/>
        <end position="333"/>
    </location>
</feature>
<proteinExistence type="predicted"/>
<comment type="caution">
    <text evidence="3">The sequence shown here is derived from an EMBL/GenBank/DDBJ whole genome shotgun (WGS) entry which is preliminary data.</text>
</comment>
<organism evidence="3 4">
    <name type="scientific">Zophobas morio</name>
    <dbReference type="NCBI Taxonomy" id="2755281"/>
    <lineage>
        <taxon>Eukaryota</taxon>
        <taxon>Metazoa</taxon>
        <taxon>Ecdysozoa</taxon>
        <taxon>Arthropoda</taxon>
        <taxon>Hexapoda</taxon>
        <taxon>Insecta</taxon>
        <taxon>Pterygota</taxon>
        <taxon>Neoptera</taxon>
        <taxon>Endopterygota</taxon>
        <taxon>Coleoptera</taxon>
        <taxon>Polyphaga</taxon>
        <taxon>Cucujiformia</taxon>
        <taxon>Tenebrionidae</taxon>
        <taxon>Zophobas</taxon>
    </lineage>
</organism>
<gene>
    <name evidence="3" type="ORF">Zmor_016914</name>
</gene>
<dbReference type="PANTHER" id="PTHR40552">
    <property type="entry name" value="AT05186P-RELATED"/>
    <property type="match status" value="1"/>
</dbReference>
<feature type="compositionally biased region" description="Basic residues" evidence="2">
    <location>
        <begin position="1"/>
        <end position="14"/>
    </location>
</feature>
<feature type="compositionally biased region" description="Acidic residues" evidence="2">
    <location>
        <begin position="1040"/>
        <end position="1063"/>
    </location>
</feature>
<dbReference type="PANTHER" id="PTHR40552:SF6">
    <property type="entry name" value="FI09606P-RELATED"/>
    <property type="match status" value="1"/>
</dbReference>
<feature type="coiled-coil region" evidence="1">
    <location>
        <begin position="1675"/>
        <end position="1702"/>
    </location>
</feature>
<feature type="compositionally biased region" description="Acidic residues" evidence="2">
    <location>
        <begin position="977"/>
        <end position="994"/>
    </location>
</feature>
<feature type="region of interest" description="Disordered" evidence="2">
    <location>
        <begin position="281"/>
        <end position="342"/>
    </location>
</feature>
<feature type="region of interest" description="Disordered" evidence="2">
    <location>
        <begin position="1"/>
        <end position="42"/>
    </location>
</feature>
<feature type="region of interest" description="Disordered" evidence="2">
    <location>
        <begin position="977"/>
        <end position="1069"/>
    </location>
</feature>
<protein>
    <submittedName>
        <fullName evidence="3">Uncharacterized protein</fullName>
    </submittedName>
</protein>
<dbReference type="InterPro" id="IPR038765">
    <property type="entry name" value="Papain-like_cys_pep_sf"/>
</dbReference>
<dbReference type="SUPFAM" id="SSF54001">
    <property type="entry name" value="Cysteine proteinases"/>
    <property type="match status" value="1"/>
</dbReference>
<keyword evidence="1" id="KW-0175">Coiled coil</keyword>
<dbReference type="EMBL" id="JALNTZ010000005">
    <property type="protein sequence ID" value="KAJ3650835.1"/>
    <property type="molecule type" value="Genomic_DNA"/>
</dbReference>